<keyword evidence="2" id="KW-1185">Reference proteome</keyword>
<organism evidence="1 2">
    <name type="scientific">Sporothrix bragantina</name>
    <dbReference type="NCBI Taxonomy" id="671064"/>
    <lineage>
        <taxon>Eukaryota</taxon>
        <taxon>Fungi</taxon>
        <taxon>Dikarya</taxon>
        <taxon>Ascomycota</taxon>
        <taxon>Pezizomycotina</taxon>
        <taxon>Sordariomycetes</taxon>
        <taxon>Sordariomycetidae</taxon>
        <taxon>Ophiostomatales</taxon>
        <taxon>Ophiostomataceae</taxon>
        <taxon>Sporothrix</taxon>
    </lineage>
</organism>
<evidence type="ECO:0000313" key="1">
    <source>
        <dbReference type="EMBL" id="CAK7231739.1"/>
    </source>
</evidence>
<proteinExistence type="predicted"/>
<reference evidence="1 2" key="1">
    <citation type="submission" date="2024-01" db="EMBL/GenBank/DDBJ databases">
        <authorList>
            <person name="Allen C."/>
            <person name="Tagirdzhanova G."/>
        </authorList>
    </citation>
    <scope>NUCLEOTIDE SEQUENCE [LARGE SCALE GENOMIC DNA]</scope>
</reference>
<dbReference type="Proteomes" id="UP001642406">
    <property type="component" value="Unassembled WGS sequence"/>
</dbReference>
<name>A0ABP0CI40_9PEZI</name>
<comment type="caution">
    <text evidence="1">The sequence shown here is derived from an EMBL/GenBank/DDBJ whole genome shotgun (WGS) entry which is preliminary data.</text>
</comment>
<evidence type="ECO:0000313" key="2">
    <source>
        <dbReference type="Proteomes" id="UP001642406"/>
    </source>
</evidence>
<accession>A0ABP0CI40</accession>
<evidence type="ECO:0008006" key="3">
    <source>
        <dbReference type="Google" id="ProtNLM"/>
    </source>
</evidence>
<protein>
    <recommendedName>
        <fullName evidence="3">Protein kinase domain-containing protein</fullName>
    </recommendedName>
</protein>
<gene>
    <name evidence="1" type="ORF">SBRCBS47491_008034</name>
</gene>
<sequence length="153" mass="17021">MTNRGQMCPGALCEDLIHSNVKPENILYTRKLGKGRDRPLTETGKDNNKNNNDTCMYYFFCLSEFGLANLVPFGPPTAGPIARNLGGFNTNASLHESYTRTQQTIQHIATTEASVERLRPMAVADRARWASAAQMLCSVFEKGWPRHGSKCLI</sequence>
<dbReference type="EMBL" id="CAWUHC010000097">
    <property type="protein sequence ID" value="CAK7231739.1"/>
    <property type="molecule type" value="Genomic_DNA"/>
</dbReference>